<reference evidence="3 4" key="1">
    <citation type="journal article" date="2020" name="Mol. Plant">
        <title>The Chromosome-Based Rubber Tree Genome Provides New Insights into Spurge Genome Evolution and Rubber Biosynthesis.</title>
        <authorList>
            <person name="Liu J."/>
            <person name="Shi C."/>
            <person name="Shi C.C."/>
            <person name="Li W."/>
            <person name="Zhang Q.J."/>
            <person name="Zhang Y."/>
            <person name="Li K."/>
            <person name="Lu H.F."/>
            <person name="Shi C."/>
            <person name="Zhu S.T."/>
            <person name="Xiao Z.Y."/>
            <person name="Nan H."/>
            <person name="Yue Y."/>
            <person name="Zhu X.G."/>
            <person name="Wu Y."/>
            <person name="Hong X.N."/>
            <person name="Fan G.Y."/>
            <person name="Tong Y."/>
            <person name="Zhang D."/>
            <person name="Mao C.L."/>
            <person name="Liu Y.L."/>
            <person name="Hao S.J."/>
            <person name="Liu W.Q."/>
            <person name="Lv M.Q."/>
            <person name="Zhang H.B."/>
            <person name="Liu Y."/>
            <person name="Hu-Tang G.R."/>
            <person name="Wang J.P."/>
            <person name="Wang J.H."/>
            <person name="Sun Y.H."/>
            <person name="Ni S.B."/>
            <person name="Chen W.B."/>
            <person name="Zhang X.C."/>
            <person name="Jiao Y.N."/>
            <person name="Eichler E.E."/>
            <person name="Li G.H."/>
            <person name="Liu X."/>
            <person name="Gao L.Z."/>
        </authorList>
    </citation>
    <scope>NUCLEOTIDE SEQUENCE [LARGE SCALE GENOMIC DNA]</scope>
    <source>
        <strain evidence="4">cv. GT1</strain>
        <tissue evidence="3">Leaf</tissue>
    </source>
</reference>
<comment type="caution">
    <text evidence="3">The sequence shown here is derived from an EMBL/GenBank/DDBJ whole genome shotgun (WGS) entry which is preliminary data.</text>
</comment>
<evidence type="ECO:0000313" key="3">
    <source>
        <dbReference type="EMBL" id="KAF2293970.1"/>
    </source>
</evidence>
<name>A0A6A6KY52_HEVBR</name>
<dbReference type="Proteomes" id="UP000467840">
    <property type="component" value="Chromosome 7"/>
</dbReference>
<evidence type="ECO:0000256" key="1">
    <source>
        <dbReference type="ARBA" id="ARBA00006643"/>
    </source>
</evidence>
<accession>A0A6A6KY52</accession>
<comment type="similarity">
    <text evidence="1">Belongs to the PPR family. PCMP-H subfamily.</text>
</comment>
<dbReference type="GO" id="GO:0008270">
    <property type="term" value="F:zinc ion binding"/>
    <property type="evidence" value="ECO:0007669"/>
    <property type="project" value="InterPro"/>
</dbReference>
<protein>
    <recommendedName>
        <fullName evidence="2">DYW domain-containing protein</fullName>
    </recommendedName>
</protein>
<evidence type="ECO:0000259" key="2">
    <source>
        <dbReference type="Pfam" id="PF14432"/>
    </source>
</evidence>
<dbReference type="EMBL" id="JAAGAX010000013">
    <property type="protein sequence ID" value="KAF2293970.1"/>
    <property type="molecule type" value="Genomic_DNA"/>
</dbReference>
<keyword evidence="4" id="KW-1185">Reference proteome</keyword>
<sequence length="105" mass="11849">MLEVIETRVAEAGYVPNLSSVLHDIGEEEKENAIRVHSERLAIAFGFLVIGAGDCIRIVKNLRVCTDCHEGPILEFQILKLFSLARTDISPVEHTRLKKKRDSFM</sequence>
<feature type="domain" description="DYW" evidence="2">
    <location>
        <begin position="13"/>
        <end position="70"/>
    </location>
</feature>
<dbReference type="InterPro" id="IPR032867">
    <property type="entry name" value="DYW_dom"/>
</dbReference>
<gene>
    <name evidence="3" type="ORF">GH714_006002</name>
</gene>
<evidence type="ECO:0000313" key="4">
    <source>
        <dbReference type="Proteomes" id="UP000467840"/>
    </source>
</evidence>
<dbReference type="AlphaFoldDB" id="A0A6A6KY52"/>
<dbReference type="Pfam" id="PF14432">
    <property type="entry name" value="DYW_deaminase"/>
    <property type="match status" value="1"/>
</dbReference>
<organism evidence="3 4">
    <name type="scientific">Hevea brasiliensis</name>
    <name type="common">Para rubber tree</name>
    <name type="synonym">Siphonia brasiliensis</name>
    <dbReference type="NCBI Taxonomy" id="3981"/>
    <lineage>
        <taxon>Eukaryota</taxon>
        <taxon>Viridiplantae</taxon>
        <taxon>Streptophyta</taxon>
        <taxon>Embryophyta</taxon>
        <taxon>Tracheophyta</taxon>
        <taxon>Spermatophyta</taxon>
        <taxon>Magnoliopsida</taxon>
        <taxon>eudicotyledons</taxon>
        <taxon>Gunneridae</taxon>
        <taxon>Pentapetalae</taxon>
        <taxon>rosids</taxon>
        <taxon>fabids</taxon>
        <taxon>Malpighiales</taxon>
        <taxon>Euphorbiaceae</taxon>
        <taxon>Crotonoideae</taxon>
        <taxon>Micrandreae</taxon>
        <taxon>Hevea</taxon>
    </lineage>
</organism>
<proteinExistence type="inferred from homology"/>